<name>A0ABX4GW40_9BACI</name>
<gene>
    <name evidence="2" type="ORF">CHH48_14460</name>
</gene>
<reference evidence="2 3" key="1">
    <citation type="submission" date="2017-07" db="EMBL/GenBank/DDBJ databases">
        <title>Isolation and whole genome analysis of endospore-forming bacteria from heroin.</title>
        <authorList>
            <person name="Kalinowski J."/>
            <person name="Ahrens B."/>
            <person name="Al-Dilaimi A."/>
            <person name="Winkler A."/>
            <person name="Wibberg D."/>
            <person name="Schleenbecker U."/>
            <person name="Ruckert C."/>
            <person name="Wolfel R."/>
            <person name="Grass G."/>
        </authorList>
    </citation>
    <scope>NUCLEOTIDE SEQUENCE [LARGE SCALE GENOMIC DNA]</scope>
    <source>
        <strain evidence="2 3">7517-1</strain>
    </source>
</reference>
<keyword evidence="3" id="KW-1185">Reference proteome</keyword>
<evidence type="ECO:0008006" key="4">
    <source>
        <dbReference type="Google" id="ProtNLM"/>
    </source>
</evidence>
<keyword evidence="1" id="KW-0472">Membrane</keyword>
<sequence length="120" mass="13696">MFVFGGLAAATVMVLGLYFMSKNVRFQKYARLLQIIGIVILIVSFLGAKEWSDHQRNVRDKKLSTFEEVVDTDDFSVMNIEEKTTIFVVKERDESETKYTVEFNGAGDKIEAMTEEPISE</sequence>
<keyword evidence="1" id="KW-0812">Transmembrane</keyword>
<evidence type="ECO:0000313" key="3">
    <source>
        <dbReference type="Proteomes" id="UP000216852"/>
    </source>
</evidence>
<dbReference type="EMBL" id="NPBJ01000027">
    <property type="protein sequence ID" value="PAD99089.1"/>
    <property type="molecule type" value="Genomic_DNA"/>
</dbReference>
<organism evidence="2 3">
    <name type="scientific">Terribacillus saccharophilus</name>
    <dbReference type="NCBI Taxonomy" id="361277"/>
    <lineage>
        <taxon>Bacteria</taxon>
        <taxon>Bacillati</taxon>
        <taxon>Bacillota</taxon>
        <taxon>Bacilli</taxon>
        <taxon>Bacillales</taxon>
        <taxon>Bacillaceae</taxon>
        <taxon>Terribacillus</taxon>
    </lineage>
</organism>
<proteinExistence type="predicted"/>
<evidence type="ECO:0000256" key="1">
    <source>
        <dbReference type="SAM" id="Phobius"/>
    </source>
</evidence>
<dbReference type="Proteomes" id="UP000216852">
    <property type="component" value="Unassembled WGS sequence"/>
</dbReference>
<evidence type="ECO:0000313" key="2">
    <source>
        <dbReference type="EMBL" id="PAD99089.1"/>
    </source>
</evidence>
<accession>A0ABX4GW40</accession>
<protein>
    <recommendedName>
        <fullName evidence="4">DUF3290 domain-containing protein</fullName>
    </recommendedName>
</protein>
<feature type="transmembrane region" description="Helical" evidence="1">
    <location>
        <begin position="32"/>
        <end position="52"/>
    </location>
</feature>
<dbReference type="RefSeq" id="WP_095219860.1">
    <property type="nucleotide sequence ID" value="NZ_NPBJ01000027.1"/>
</dbReference>
<keyword evidence="1" id="KW-1133">Transmembrane helix</keyword>
<comment type="caution">
    <text evidence="2">The sequence shown here is derived from an EMBL/GenBank/DDBJ whole genome shotgun (WGS) entry which is preliminary data.</text>
</comment>